<feature type="compositionally biased region" description="Acidic residues" evidence="1">
    <location>
        <begin position="463"/>
        <end position="476"/>
    </location>
</feature>
<accession>A0A0K9PWK9</accession>
<evidence type="ECO:0000313" key="3">
    <source>
        <dbReference type="Proteomes" id="UP000036987"/>
    </source>
</evidence>
<feature type="region of interest" description="Disordered" evidence="1">
    <location>
        <begin position="536"/>
        <end position="558"/>
    </location>
</feature>
<reference evidence="3" key="1">
    <citation type="journal article" date="2016" name="Nature">
        <title>The genome of the seagrass Zostera marina reveals angiosperm adaptation to the sea.</title>
        <authorList>
            <person name="Olsen J.L."/>
            <person name="Rouze P."/>
            <person name="Verhelst B."/>
            <person name="Lin Y.-C."/>
            <person name="Bayer T."/>
            <person name="Collen J."/>
            <person name="Dattolo E."/>
            <person name="De Paoli E."/>
            <person name="Dittami S."/>
            <person name="Maumus F."/>
            <person name="Michel G."/>
            <person name="Kersting A."/>
            <person name="Lauritano C."/>
            <person name="Lohaus R."/>
            <person name="Toepel M."/>
            <person name="Tonon T."/>
            <person name="Vanneste K."/>
            <person name="Amirebrahimi M."/>
            <person name="Brakel J."/>
            <person name="Bostroem C."/>
            <person name="Chovatia M."/>
            <person name="Grimwood J."/>
            <person name="Jenkins J.W."/>
            <person name="Jueterbock A."/>
            <person name="Mraz A."/>
            <person name="Stam W.T."/>
            <person name="Tice H."/>
            <person name="Bornberg-Bauer E."/>
            <person name="Green P.J."/>
            <person name="Pearson G.A."/>
            <person name="Procaccini G."/>
            <person name="Duarte C.M."/>
            <person name="Schmutz J."/>
            <person name="Reusch T.B.H."/>
            <person name="Van de Peer Y."/>
        </authorList>
    </citation>
    <scope>NUCLEOTIDE SEQUENCE [LARGE SCALE GENOMIC DNA]</scope>
    <source>
        <strain evidence="3">cv. Finnish</strain>
    </source>
</reference>
<comment type="caution">
    <text evidence="2">The sequence shown here is derived from an EMBL/GenBank/DDBJ whole genome shotgun (WGS) entry which is preliminary data.</text>
</comment>
<keyword evidence="3" id="KW-1185">Reference proteome</keyword>
<sequence length="558" mass="63312">MDGAVALFESSSLPSPSSAALSFPTRSDYSTFLNESIPHFLTLSQTPASDFSSNFRSVFFRLINSSPDPPIEVLWFYSAVVYRDSIASSKEMEGVSTEISGVRDLLQMLITSSATWTGVRSIALVAPVIFEACRVVRELDEGREGRRKVWKEMDELVDGIIGYICICCVKKEQKEEHESTSSLLPCFGDVVRVWMVKSKDEENWVRQFFPLISVEIYDELVRDGSLFGGDVEYLASVVCVQAFMLKLFLKFRSGRASEMKDLGNELRVWAVSLITGIGSIRFFEMLLKILLEPTLPSIFHLNPKDETFLHSILCDAVLLSDYKFLHSTNVEDFNDNLRSLAITRLIVSHEAIQTAQKNGDHSKVMSYFNAFSRSHFPLELTKWITNQIGTSTFSSSNATTPQAILRWILKLEEQGFKLFDINILKDRLKFFYESEPVCDNHILKKHNGDVDPNLFFIDNMGETPEDNNDSDDDNNSDDEKMEIVDRAFLSAARSMSKSNGGRKKRKEMKGDEDFNVKFIKYTLNDNSAKDYFSTFKEDVSNSGSEVENPISDEDMEET</sequence>
<dbReference type="OMA" id="VSELYHS"/>
<dbReference type="Proteomes" id="UP000036987">
    <property type="component" value="Unassembled WGS sequence"/>
</dbReference>
<dbReference type="EMBL" id="LFYR01000585">
    <property type="protein sequence ID" value="KMZ73324.1"/>
    <property type="molecule type" value="Genomic_DNA"/>
</dbReference>
<dbReference type="PANTHER" id="PTHR35505:SF1">
    <property type="entry name" value="SNF2 DOMAIN PROTEIN"/>
    <property type="match status" value="1"/>
</dbReference>
<dbReference type="AlphaFoldDB" id="A0A0K9PWK9"/>
<organism evidence="2 3">
    <name type="scientific">Zostera marina</name>
    <name type="common">Eelgrass</name>
    <dbReference type="NCBI Taxonomy" id="29655"/>
    <lineage>
        <taxon>Eukaryota</taxon>
        <taxon>Viridiplantae</taxon>
        <taxon>Streptophyta</taxon>
        <taxon>Embryophyta</taxon>
        <taxon>Tracheophyta</taxon>
        <taxon>Spermatophyta</taxon>
        <taxon>Magnoliopsida</taxon>
        <taxon>Liliopsida</taxon>
        <taxon>Zosteraceae</taxon>
        <taxon>Zostera</taxon>
    </lineage>
</organism>
<name>A0A0K9PWK9_ZOSMR</name>
<feature type="region of interest" description="Disordered" evidence="1">
    <location>
        <begin position="457"/>
        <end position="478"/>
    </location>
</feature>
<proteinExistence type="predicted"/>
<evidence type="ECO:0000256" key="1">
    <source>
        <dbReference type="SAM" id="MobiDB-lite"/>
    </source>
</evidence>
<gene>
    <name evidence="2" type="ORF">ZOSMA_14G00860</name>
</gene>
<evidence type="ECO:0000313" key="2">
    <source>
        <dbReference type="EMBL" id="KMZ73324.1"/>
    </source>
</evidence>
<protein>
    <submittedName>
        <fullName evidence="2">Uncharacterized protein</fullName>
    </submittedName>
</protein>
<dbReference type="PANTHER" id="PTHR35505">
    <property type="entry name" value="OS01G0600300 PROTEIN"/>
    <property type="match status" value="1"/>
</dbReference>
<dbReference type="OrthoDB" id="1660458at2759"/>